<evidence type="ECO:0000256" key="4">
    <source>
        <dbReference type="RuleBase" id="RU003485"/>
    </source>
</evidence>
<evidence type="ECO:0000256" key="5">
    <source>
        <dbReference type="SAM" id="MobiDB-lite"/>
    </source>
</evidence>
<dbReference type="GO" id="GO:0003735">
    <property type="term" value="F:structural constituent of ribosome"/>
    <property type="evidence" value="ECO:0007669"/>
    <property type="project" value="InterPro"/>
</dbReference>
<keyword evidence="7" id="KW-0732">Signal</keyword>
<evidence type="ECO:0000256" key="2">
    <source>
        <dbReference type="ARBA" id="ARBA00022980"/>
    </source>
</evidence>
<dbReference type="Gene3D" id="3.30.860.10">
    <property type="entry name" value="30s Ribosomal Protein S19, Chain A"/>
    <property type="match status" value="1"/>
</dbReference>
<dbReference type="AlphaFoldDB" id="A0A8H3BI05"/>
<dbReference type="PRINTS" id="PR00975">
    <property type="entry name" value="RIBOSOMALS19"/>
</dbReference>
<keyword evidence="2 4" id="KW-0689">Ribosomal protein</keyword>
<dbReference type="InterPro" id="IPR020934">
    <property type="entry name" value="Ribosomal_uS19_CS"/>
</dbReference>
<dbReference type="Pfam" id="PF11327">
    <property type="entry name" value="Egh16-like"/>
    <property type="match status" value="1"/>
</dbReference>
<dbReference type="Pfam" id="PF00203">
    <property type="entry name" value="Ribosomal_S19"/>
    <property type="match status" value="1"/>
</dbReference>
<comment type="similarity">
    <text evidence="1 4">Belongs to the universal ribosomal protein uS19 family.</text>
</comment>
<dbReference type="GO" id="GO:0006412">
    <property type="term" value="P:translation"/>
    <property type="evidence" value="ECO:0007669"/>
    <property type="project" value="InterPro"/>
</dbReference>
<feature type="region of interest" description="Disordered" evidence="5">
    <location>
        <begin position="669"/>
        <end position="735"/>
    </location>
</feature>
<dbReference type="EMBL" id="CAJMWR010003215">
    <property type="protein sequence ID" value="CAE6456487.1"/>
    <property type="molecule type" value="Genomic_DNA"/>
</dbReference>
<keyword evidence="3 4" id="KW-0687">Ribonucleoprotein</keyword>
<feature type="compositionally biased region" description="Polar residues" evidence="5">
    <location>
        <begin position="717"/>
        <end position="731"/>
    </location>
</feature>
<reference evidence="8" key="1">
    <citation type="submission" date="2021-01" db="EMBL/GenBank/DDBJ databases">
        <authorList>
            <person name="Kaushik A."/>
        </authorList>
    </citation>
    <scope>NUCLEOTIDE SEQUENCE</scope>
    <source>
        <strain evidence="8">AG1-1A</strain>
    </source>
</reference>
<name>A0A8H3BI05_9AGAM</name>
<dbReference type="Proteomes" id="UP000663840">
    <property type="component" value="Unassembled WGS sequence"/>
</dbReference>
<dbReference type="InterPro" id="IPR021476">
    <property type="entry name" value="Egh16-like"/>
</dbReference>
<accession>A0A8H3BI05</accession>
<evidence type="ECO:0000256" key="7">
    <source>
        <dbReference type="SAM" id="SignalP"/>
    </source>
</evidence>
<protein>
    <submittedName>
        <fullName evidence="8">Uncharacterized protein</fullName>
    </submittedName>
</protein>
<feature type="compositionally biased region" description="Gly residues" evidence="5">
    <location>
        <begin position="414"/>
        <end position="426"/>
    </location>
</feature>
<feature type="compositionally biased region" description="Low complexity" evidence="5">
    <location>
        <begin position="379"/>
        <end position="413"/>
    </location>
</feature>
<dbReference type="InterPro" id="IPR023575">
    <property type="entry name" value="Ribosomal_uS19_SF"/>
</dbReference>
<dbReference type="PROSITE" id="PS00323">
    <property type="entry name" value="RIBOSOMAL_S19"/>
    <property type="match status" value="1"/>
</dbReference>
<keyword evidence="6" id="KW-0472">Membrane</keyword>
<feature type="compositionally biased region" description="Basic residues" evidence="5">
    <location>
        <begin position="224"/>
        <end position="233"/>
    </location>
</feature>
<feature type="signal peptide" evidence="7">
    <location>
        <begin position="1"/>
        <end position="24"/>
    </location>
</feature>
<comment type="caution">
    <text evidence="8">The sequence shown here is derived from an EMBL/GenBank/DDBJ whole genome shotgun (WGS) entry which is preliminary data.</text>
</comment>
<keyword evidence="6" id="KW-1133">Transmembrane helix</keyword>
<dbReference type="PANTHER" id="PTHR34618:SF1">
    <property type="entry name" value="SECRETED PROTEIN"/>
    <property type="match status" value="1"/>
</dbReference>
<dbReference type="InterPro" id="IPR002222">
    <property type="entry name" value="Ribosomal_uS19"/>
</dbReference>
<evidence type="ECO:0000313" key="8">
    <source>
        <dbReference type="EMBL" id="CAE6456487.1"/>
    </source>
</evidence>
<feature type="region of interest" description="Disordered" evidence="5">
    <location>
        <begin position="763"/>
        <end position="788"/>
    </location>
</feature>
<dbReference type="GO" id="GO:0003723">
    <property type="term" value="F:RNA binding"/>
    <property type="evidence" value="ECO:0007669"/>
    <property type="project" value="InterPro"/>
</dbReference>
<sequence>MRPSFKAFLGGLSLLSIQIRAVHGHAVIIAVAGDNGVTGAGFGMVSSVPRDGTDEQPFQIDTSVFKNLIADPCGATLAGGSVNIANSLAAAEKAGNGQLPALTDDMVASITLHQVNGDGGGPFTAMFNADGTGLKWQNATVVTQAPGENGLLVGGPFNSLFEAQLPAGTKCTGGTNGDACLIRVSNGGAAVGAGPFGGCFAVQMPNNGGGNSTTGNGTGGNRSGRNRNNHKLQRSNDISQLKRQIQRLVRRLSISPSEANDLITAAGSALNVPIDLLAGQDDASPNGGNSTTAKNAVISVKQAEQLKVAVKDAVSKAIEMMATGAVTPTSGAVATQVNSNPDLAITRNQEMSASFSSSLATFVSEPVGQPAGTAIITATATGGTGATRTTAAPTATSTSTRGNGNGRNRNNNGNGNGNENGNGHGGNQNQNQNNRNDANGDGTNRNAATTESTPAQTPTSSTPPGTTSILPTSTTPTASTAPIETTTSPTSPTSSDPVSTPVSTPTSTTPVSTPVTSGPSTPIETSQQSTPTSASPTSPTDPAQTSSAASQSSPSATSEISTSAAGTTNAPVVTTRVITSVLTNGAGSTVTVLSTSTSVGPTASPSNSGSSNNTGAIVGGVVGGVGGLLLLIALLWFIRRKTHKDKFEENMFAPDRNVDRREMDLAGDDVDDPEAIARPYHLPPSPTRNEMAMSAGSQPLSAQSHGRPLSELDEATSGMSRPTSGTSYYTQPGSGMGMPMPMSMTMPMPMPMSRDHIAYTHSRANSTHDHLTQPSEPATSEGGSSSARLMKDREARRLHVANDNEVIVHTDGGRVDEEPEEDAPREIPPTYESIGGPYFVAFSNLSRARTDNIPVKTMSRSCTILPNFVGVKFLVHNGKQFLPVSVTQDMVGHKLGEFAPTRKRFTFRQTKNK</sequence>
<proteinExistence type="inferred from homology"/>
<dbReference type="GO" id="GO:0005840">
    <property type="term" value="C:ribosome"/>
    <property type="evidence" value="ECO:0007669"/>
    <property type="project" value="UniProtKB-KW"/>
</dbReference>
<evidence type="ECO:0000256" key="1">
    <source>
        <dbReference type="ARBA" id="ARBA00007345"/>
    </source>
</evidence>
<evidence type="ECO:0000256" key="3">
    <source>
        <dbReference type="ARBA" id="ARBA00023274"/>
    </source>
</evidence>
<dbReference type="PANTHER" id="PTHR34618">
    <property type="entry name" value="SURFACE PROTEIN MAS1, PUTATIVE-RELATED"/>
    <property type="match status" value="1"/>
</dbReference>
<evidence type="ECO:0000313" key="9">
    <source>
        <dbReference type="Proteomes" id="UP000663840"/>
    </source>
</evidence>
<organism evidence="8 9">
    <name type="scientific">Rhizoctonia solani</name>
    <dbReference type="NCBI Taxonomy" id="456999"/>
    <lineage>
        <taxon>Eukaryota</taxon>
        <taxon>Fungi</taxon>
        <taxon>Dikarya</taxon>
        <taxon>Basidiomycota</taxon>
        <taxon>Agaricomycotina</taxon>
        <taxon>Agaricomycetes</taxon>
        <taxon>Cantharellales</taxon>
        <taxon>Ceratobasidiaceae</taxon>
        <taxon>Rhizoctonia</taxon>
    </lineage>
</organism>
<feature type="compositionally biased region" description="Low complexity" evidence="5">
    <location>
        <begin position="427"/>
        <end position="567"/>
    </location>
</feature>
<feature type="region of interest" description="Disordered" evidence="5">
    <location>
        <begin position="210"/>
        <end position="236"/>
    </location>
</feature>
<feature type="compositionally biased region" description="Polar residues" evidence="5">
    <location>
        <begin position="695"/>
        <end position="704"/>
    </location>
</feature>
<feature type="compositionally biased region" description="Gly residues" evidence="5">
    <location>
        <begin position="210"/>
        <end position="222"/>
    </location>
</feature>
<feature type="region of interest" description="Disordered" evidence="5">
    <location>
        <begin position="379"/>
        <end position="567"/>
    </location>
</feature>
<feature type="compositionally biased region" description="Polar residues" evidence="5">
    <location>
        <begin position="772"/>
        <end position="787"/>
    </location>
</feature>
<feature type="chain" id="PRO_5034703251" evidence="7">
    <location>
        <begin position="25"/>
        <end position="913"/>
    </location>
</feature>
<dbReference type="SUPFAM" id="SSF54570">
    <property type="entry name" value="Ribosomal protein S19"/>
    <property type="match status" value="1"/>
</dbReference>
<gene>
    <name evidence="8" type="ORF">RDB_LOCUS96436</name>
</gene>
<keyword evidence="6" id="KW-0812">Transmembrane</keyword>
<dbReference type="HAMAP" id="MF_00531">
    <property type="entry name" value="Ribosomal_uS19"/>
    <property type="match status" value="1"/>
</dbReference>
<evidence type="ECO:0000256" key="6">
    <source>
        <dbReference type="SAM" id="Phobius"/>
    </source>
</evidence>
<feature type="transmembrane region" description="Helical" evidence="6">
    <location>
        <begin position="616"/>
        <end position="638"/>
    </location>
</feature>
<dbReference type="GO" id="GO:1990904">
    <property type="term" value="C:ribonucleoprotein complex"/>
    <property type="evidence" value="ECO:0007669"/>
    <property type="project" value="UniProtKB-KW"/>
</dbReference>